<evidence type="ECO:0000313" key="1">
    <source>
        <dbReference type="EMBL" id="VDM28633.1"/>
    </source>
</evidence>
<gene>
    <name evidence="1" type="ORF">TCNE_LOCUS2916</name>
</gene>
<dbReference type="EMBL" id="UYWY01003278">
    <property type="protein sequence ID" value="VDM28633.1"/>
    <property type="molecule type" value="Genomic_DNA"/>
</dbReference>
<reference evidence="1" key="1">
    <citation type="submission" date="2018-11" db="EMBL/GenBank/DDBJ databases">
        <authorList>
            <consortium name="Pathogen Informatics"/>
        </authorList>
    </citation>
    <scope>NUCLEOTIDE SEQUENCE [LARGE SCALE GENOMIC DNA]</scope>
</reference>
<sequence length="153" mass="17227">MERYQPQFNAMSIQCAEQVDGKLYATDVLVNVDTLIEVDRTNQLKEAECALRKGIRGSPCELATHAEPKEQSKNLLDWRYKLRDYGTIPEDFKGVEDRESNIAVAIRYGSWSCCTSCCCTAETCGQGYGLSADQWYVPLSVFIPIPPNIAYRS</sequence>
<proteinExistence type="predicted"/>
<organism evidence="1">
    <name type="scientific">Toxocara canis</name>
    <name type="common">Canine roundworm</name>
    <dbReference type="NCBI Taxonomy" id="6265"/>
    <lineage>
        <taxon>Eukaryota</taxon>
        <taxon>Metazoa</taxon>
        <taxon>Ecdysozoa</taxon>
        <taxon>Nematoda</taxon>
        <taxon>Chromadorea</taxon>
        <taxon>Rhabditida</taxon>
        <taxon>Spirurina</taxon>
        <taxon>Ascaridomorpha</taxon>
        <taxon>Ascaridoidea</taxon>
        <taxon>Toxocaridae</taxon>
        <taxon>Toxocara</taxon>
    </lineage>
</organism>
<name>A0A3P7F4C8_TOXCA</name>
<dbReference type="AlphaFoldDB" id="A0A3P7F4C8"/>
<accession>A0A3P7F4C8</accession>
<protein>
    <submittedName>
        <fullName evidence="1">Uncharacterized protein</fullName>
    </submittedName>
</protein>